<dbReference type="EMBL" id="CP001095">
    <property type="protein sequence ID" value="ACJ53167.1"/>
    <property type="molecule type" value="Genomic_DNA"/>
</dbReference>
<dbReference type="SUPFAM" id="SSF53448">
    <property type="entry name" value="Nucleotide-diphospho-sugar transferases"/>
    <property type="match status" value="1"/>
</dbReference>
<gene>
    <name evidence="1" type="ordered locus">Blon_2105</name>
</gene>
<protein>
    <submittedName>
        <fullName evidence="1">Capsular polysaccharide synthesis</fullName>
    </submittedName>
</protein>
<proteinExistence type="predicted"/>
<dbReference type="AlphaFoldDB" id="B7GUM1"/>
<accession>B7GUM1</accession>
<dbReference type="Proteomes" id="UP000001360">
    <property type="component" value="Chromosome"/>
</dbReference>
<dbReference type="InterPro" id="IPR008441">
    <property type="entry name" value="AfumC-like_glycosyl_Trfase"/>
</dbReference>
<dbReference type="InterPro" id="IPR029044">
    <property type="entry name" value="Nucleotide-diphossugar_trans"/>
</dbReference>
<reference evidence="1 2" key="1">
    <citation type="journal article" date="2008" name="Proc. Natl. Acad. Sci. U.S.A.">
        <title>The genome sequence of Bifidobacterium longum subsp. infantis reveals adaptations for milk utilization within the infant microbiome.</title>
        <authorList>
            <person name="Sela D.A."/>
            <person name="Chapman J."/>
            <person name="Adeuya A."/>
            <person name="Kim J.H."/>
            <person name="Chen F."/>
            <person name="Whitehead T.R."/>
            <person name="Lapidus A."/>
            <person name="Rokhsar D.S."/>
            <person name="Lebrilla C.B."/>
            <person name="German J.B."/>
            <person name="Price N.P."/>
            <person name="Richardson P.M."/>
            <person name="Mills D.A."/>
        </authorList>
    </citation>
    <scope>NUCLEOTIDE SEQUENCE [LARGE SCALE GENOMIC DNA]</scope>
    <source>
        <strain evidence="2">ATCC 15697 / DSM 20088 / JCM 1222 / NCTC 11817 / S12 [JGI]</strain>
    </source>
</reference>
<sequence length="317" mass="37011">MYEGTLSMAVQSLGQAVNYCKRFGPRLVATKMLYKLLPQAGFSVCRQIEEYLKHYYLPDVAYHKTEFCGKIQADAPIWVMWWQGEERMPDVVRLAVASMRRFAGRRPVMLITKDNYHDYAKRSVDFYRYVEHGAISLTHFSDYVRFDLLHKYGGFWLDATLLMTAPIPDFVNDLRLFSIKHGTIRPGEQWSPMWSRNWTAYCWGGCAGDPFFDFMLRFFERYHEREGSVMIDYFLIDRIISVAYQEFVDVRNTIDAIPVNNVDVLTSPIVNTASINHRSDDNGTFLHKLSWKEPPQPDCGNGQRSWFGQLLDQYGIR</sequence>
<dbReference type="KEGG" id="bln:Blon_2105"/>
<name>B7GUM1_BIFLS</name>
<evidence type="ECO:0000313" key="2">
    <source>
        <dbReference type="Proteomes" id="UP000001360"/>
    </source>
</evidence>
<dbReference type="CAZy" id="GT32">
    <property type="family name" value="Glycosyltransferase Family 32"/>
</dbReference>
<dbReference type="GO" id="GO:0016757">
    <property type="term" value="F:glycosyltransferase activity"/>
    <property type="evidence" value="ECO:0007669"/>
    <property type="project" value="InterPro"/>
</dbReference>
<organism evidence="1 2">
    <name type="scientific">Bifidobacterium longum subsp. infantis (strain ATCC 15697 / DSM 20088 / JCM 1222 / NCTC 11817 / S12)</name>
    <dbReference type="NCBI Taxonomy" id="391904"/>
    <lineage>
        <taxon>Bacteria</taxon>
        <taxon>Bacillati</taxon>
        <taxon>Actinomycetota</taxon>
        <taxon>Actinomycetes</taxon>
        <taxon>Bifidobacteriales</taxon>
        <taxon>Bifidobacteriaceae</taxon>
        <taxon>Bifidobacterium</taxon>
    </lineage>
</organism>
<dbReference type="Pfam" id="PF05704">
    <property type="entry name" value="Caps_synth"/>
    <property type="match status" value="1"/>
</dbReference>
<evidence type="ECO:0000313" key="1">
    <source>
        <dbReference type="EMBL" id="ACJ53167.1"/>
    </source>
</evidence>
<dbReference type="Gene3D" id="3.90.550.20">
    <property type="match status" value="1"/>
</dbReference>